<dbReference type="InterPro" id="IPR052390">
    <property type="entry name" value="tRNA_nt/polyA_polymerase"/>
</dbReference>
<keyword evidence="9" id="KW-0460">Magnesium</keyword>
<dbReference type="GO" id="GO:0016779">
    <property type="term" value="F:nucleotidyltransferase activity"/>
    <property type="evidence" value="ECO:0007669"/>
    <property type="project" value="UniProtKB-KW"/>
</dbReference>
<dbReference type="SUPFAM" id="SSF81301">
    <property type="entry name" value="Nucleotidyltransferase"/>
    <property type="match status" value="1"/>
</dbReference>
<evidence type="ECO:0000256" key="1">
    <source>
        <dbReference type="ARBA" id="ARBA00001946"/>
    </source>
</evidence>
<comment type="similarity">
    <text evidence="2 12">Belongs to the tRNA nucleotidyltransferase/poly(A) polymerase family.</text>
</comment>
<keyword evidence="5" id="KW-0819">tRNA processing</keyword>
<dbReference type="Pfam" id="PF01368">
    <property type="entry name" value="DHH"/>
    <property type="match status" value="1"/>
</dbReference>
<name>A0A347ZV78_9CHLR</name>
<dbReference type="Pfam" id="PF01743">
    <property type="entry name" value="PolyA_pol"/>
    <property type="match status" value="1"/>
</dbReference>
<comment type="cofactor">
    <cofactor evidence="1">
        <name>Mg(2+)</name>
        <dbReference type="ChEBI" id="CHEBI:18420"/>
    </cofactor>
</comment>
<dbReference type="Gene3D" id="3.10.580.10">
    <property type="entry name" value="CBS-domain"/>
    <property type="match status" value="1"/>
</dbReference>
<dbReference type="AlphaFoldDB" id="A0A347ZV78"/>
<dbReference type="PANTHER" id="PTHR47788">
    <property type="entry name" value="POLYA POLYMERASE"/>
    <property type="match status" value="1"/>
</dbReference>
<dbReference type="Pfam" id="PF00571">
    <property type="entry name" value="CBS"/>
    <property type="match status" value="2"/>
</dbReference>
<dbReference type="Gene3D" id="3.90.1640.10">
    <property type="entry name" value="inorganic pyrophosphatase (n-terminal core)"/>
    <property type="match status" value="1"/>
</dbReference>
<keyword evidence="15" id="KW-1185">Reference proteome</keyword>
<evidence type="ECO:0000256" key="10">
    <source>
        <dbReference type="ARBA" id="ARBA00022884"/>
    </source>
</evidence>
<evidence type="ECO:0000256" key="7">
    <source>
        <dbReference type="ARBA" id="ARBA00022723"/>
    </source>
</evidence>
<organism evidence="14 15">
    <name type="scientific">Pelolinea submarina</name>
    <dbReference type="NCBI Taxonomy" id="913107"/>
    <lineage>
        <taxon>Bacteria</taxon>
        <taxon>Bacillati</taxon>
        <taxon>Chloroflexota</taxon>
        <taxon>Anaerolineae</taxon>
        <taxon>Anaerolineales</taxon>
        <taxon>Anaerolineaceae</taxon>
        <taxon>Pelolinea</taxon>
    </lineage>
</organism>
<dbReference type="SUPFAM" id="SSF64182">
    <property type="entry name" value="DHH phosphoesterases"/>
    <property type="match status" value="1"/>
</dbReference>
<evidence type="ECO:0000256" key="12">
    <source>
        <dbReference type="RuleBase" id="RU003953"/>
    </source>
</evidence>
<keyword evidence="6" id="KW-0548">Nucleotidyltransferase</keyword>
<dbReference type="CDD" id="cd05398">
    <property type="entry name" value="NT_ClassII-CCAase"/>
    <property type="match status" value="1"/>
</dbReference>
<dbReference type="PANTHER" id="PTHR47788:SF1">
    <property type="entry name" value="A-ADDING TRNA NUCLEOTIDYLTRANSFERASE"/>
    <property type="match status" value="1"/>
</dbReference>
<dbReference type="GO" id="GO:0008033">
    <property type="term" value="P:tRNA processing"/>
    <property type="evidence" value="ECO:0007669"/>
    <property type="project" value="UniProtKB-KW"/>
</dbReference>
<reference evidence="14 15" key="1">
    <citation type="submission" date="2018-08" db="EMBL/GenBank/DDBJ databases">
        <title>Genomic Encyclopedia of Type Strains, Phase IV (KMG-IV): sequencing the most valuable type-strain genomes for metagenomic binning, comparative biology and taxonomic classification.</title>
        <authorList>
            <person name="Goeker M."/>
        </authorList>
    </citation>
    <scope>NUCLEOTIDE SEQUENCE [LARGE SCALE GENOMIC DNA]</scope>
    <source>
        <strain evidence="14 15">DSM 23923</strain>
    </source>
</reference>
<evidence type="ECO:0000256" key="8">
    <source>
        <dbReference type="ARBA" id="ARBA00022741"/>
    </source>
</evidence>
<evidence type="ECO:0000313" key="15">
    <source>
        <dbReference type="Proteomes" id="UP000256388"/>
    </source>
</evidence>
<dbReference type="InterPro" id="IPR001667">
    <property type="entry name" value="DDH_dom"/>
</dbReference>
<dbReference type="PROSITE" id="PS51371">
    <property type="entry name" value="CBS"/>
    <property type="match status" value="2"/>
</dbReference>
<dbReference type="Pfam" id="PF02272">
    <property type="entry name" value="DHHA1"/>
    <property type="match status" value="1"/>
</dbReference>
<comment type="caution">
    <text evidence="14">The sequence shown here is derived from an EMBL/GenBank/DDBJ whole genome shotgun (WGS) entry which is preliminary data.</text>
</comment>
<dbReference type="InterPro" id="IPR000644">
    <property type="entry name" value="CBS_dom"/>
</dbReference>
<evidence type="ECO:0000256" key="6">
    <source>
        <dbReference type="ARBA" id="ARBA00022695"/>
    </source>
</evidence>
<dbReference type="InterPro" id="IPR032828">
    <property type="entry name" value="PolyA_RNA-bd"/>
</dbReference>
<evidence type="ECO:0000256" key="3">
    <source>
        <dbReference type="ARBA" id="ARBA00022555"/>
    </source>
</evidence>
<dbReference type="Gene3D" id="3.30.460.10">
    <property type="entry name" value="Beta Polymerase, domain 2"/>
    <property type="match status" value="1"/>
</dbReference>
<feature type="domain" description="CBS" evidence="13">
    <location>
        <begin position="376"/>
        <end position="436"/>
    </location>
</feature>
<evidence type="ECO:0000259" key="13">
    <source>
        <dbReference type="PROSITE" id="PS51371"/>
    </source>
</evidence>
<evidence type="ECO:0000313" key="14">
    <source>
        <dbReference type="EMBL" id="REG10205.1"/>
    </source>
</evidence>
<dbReference type="SMART" id="SM00116">
    <property type="entry name" value="CBS"/>
    <property type="match status" value="2"/>
</dbReference>
<dbReference type="SUPFAM" id="SSF54631">
    <property type="entry name" value="CBS-domain pair"/>
    <property type="match status" value="1"/>
</dbReference>
<evidence type="ECO:0000256" key="4">
    <source>
        <dbReference type="ARBA" id="ARBA00022679"/>
    </source>
</evidence>
<dbReference type="InterPro" id="IPR003156">
    <property type="entry name" value="DHHA1_dom"/>
</dbReference>
<proteinExistence type="inferred from homology"/>
<evidence type="ECO:0000256" key="5">
    <source>
        <dbReference type="ARBA" id="ARBA00022694"/>
    </source>
</evidence>
<dbReference type="InterPro" id="IPR043519">
    <property type="entry name" value="NT_sf"/>
</dbReference>
<keyword evidence="10 12" id="KW-0694">RNA-binding</keyword>
<keyword evidence="7" id="KW-0479">Metal-binding</keyword>
<dbReference type="Pfam" id="PF12627">
    <property type="entry name" value="PolyA_pol_RNAbd"/>
    <property type="match status" value="1"/>
</dbReference>
<evidence type="ECO:0000256" key="9">
    <source>
        <dbReference type="ARBA" id="ARBA00022842"/>
    </source>
</evidence>
<dbReference type="OrthoDB" id="9805698at2"/>
<dbReference type="Gene3D" id="1.10.3090.10">
    <property type="entry name" value="cca-adding enzyme, domain 2"/>
    <property type="match status" value="1"/>
</dbReference>
<dbReference type="Gene3D" id="3.10.310.30">
    <property type="match status" value="1"/>
</dbReference>
<dbReference type="GO" id="GO:0046872">
    <property type="term" value="F:metal ion binding"/>
    <property type="evidence" value="ECO:0007669"/>
    <property type="project" value="UniProtKB-KW"/>
</dbReference>
<dbReference type="SUPFAM" id="SSF81891">
    <property type="entry name" value="Poly A polymerase C-terminal region-like"/>
    <property type="match status" value="1"/>
</dbReference>
<dbReference type="GO" id="GO:0000049">
    <property type="term" value="F:tRNA binding"/>
    <property type="evidence" value="ECO:0007669"/>
    <property type="project" value="UniProtKB-KW"/>
</dbReference>
<dbReference type="Proteomes" id="UP000256388">
    <property type="component" value="Unassembled WGS sequence"/>
</dbReference>
<dbReference type="EMBL" id="QUMS01000001">
    <property type="protein sequence ID" value="REG10205.1"/>
    <property type="molecule type" value="Genomic_DNA"/>
</dbReference>
<feature type="domain" description="CBS" evidence="13">
    <location>
        <begin position="314"/>
        <end position="370"/>
    </location>
</feature>
<keyword evidence="11" id="KW-0129">CBS domain</keyword>
<evidence type="ECO:0000256" key="11">
    <source>
        <dbReference type="PROSITE-ProRule" id="PRU00703"/>
    </source>
</evidence>
<dbReference type="GO" id="GO:0000166">
    <property type="term" value="F:nucleotide binding"/>
    <property type="evidence" value="ECO:0007669"/>
    <property type="project" value="UniProtKB-KW"/>
</dbReference>
<dbReference type="InterPro" id="IPR002646">
    <property type="entry name" value="PolA_pol_head_dom"/>
</dbReference>
<accession>A0A347ZV78</accession>
<keyword evidence="4 12" id="KW-0808">Transferase</keyword>
<dbReference type="RefSeq" id="WP_116223400.1">
    <property type="nucleotide sequence ID" value="NZ_AP018437.1"/>
</dbReference>
<dbReference type="InterPro" id="IPR038763">
    <property type="entry name" value="DHH_sf"/>
</dbReference>
<protein>
    <submittedName>
        <fullName evidence="14">tRNA nucleotidyltransferase (CCA-adding enzyme)</fullName>
    </submittedName>
</protein>
<keyword evidence="8" id="KW-0547">Nucleotide-binding</keyword>
<gene>
    <name evidence="14" type="ORF">DFR64_0056</name>
</gene>
<keyword evidence="3" id="KW-0820">tRNA-binding</keyword>
<sequence>MQVILTHEQADFDALASMLGAHLLQKEAYTVLPAVMNRNVQSFLHLYGADLPFVAAGDLPNDPIDRVTLVDTQSMITLKGMRFNTRVYVIDHHQLRPDFPKNWHFEGVDTIACTTRFVEDLQENNGHLSIIEATLLLLGIYEDSGSLSYAHTTPRDVSAVAYLLENGASLKIAANFLNQPLSAQQHAILDTLLSNLEAYSLQNCKVLVSWADAPELEDEVSSIAHKLGDLLDPDALFIFVRTREGIRLVARSITDQVNVAEVAKRYNGGGHARAASALVRSDKQNPDQLTDLVRDFKDDLPILVYPAVTVSQIMSKKPLTISPETTAQQAYQLMQRFGYEGYPVVQDEQVKGLLTRRAVDRALAHRLADMTADNLMDAGSVSVSPSDSLDTLQRKMADSGWGQVPVVDPRSGKIIAITTRTDLLKVLAGGTRGGVEHRNLSEEITSVLPPARLALLRLISRAAQNRQLPIFVVGGFARDLLLNVPSFDLDCVVEGDAVDLADNLADAYGGRITSHQKFGTAKWRLNPKNTALQAALAEESPDADLSALPDSIDLISSRTEFYEKPSALPIVQKSSIKLDLHRRDFTINTMAVRLDGNHFGELYDYWGGLSDLKKGLIRVLHSLSFVDDPTRMLRAVRFEQRFGFTIEERTLRLMRQAKTLLKDVSGERIRHEIDLILVEKQVVSMMTRLADLGLMEQIHPALRWNDDLASQFMELFDLPLPRKYDFSGHPSEMEQKIQVAYILWLLPVFSNNLQEIIQRLRLKNNLSHMIQQAHDANIELDRRRKEPDSRLIAALQGCPPVVLYALWLHNKLTHQRNIIEKYAVQWRHVKPRTDGKKLMKMGVPASPRIGEILDELRAAWIDGRVSSEAEEEALLQHILHG</sequence>
<evidence type="ECO:0000256" key="2">
    <source>
        <dbReference type="ARBA" id="ARBA00007265"/>
    </source>
</evidence>
<dbReference type="InterPro" id="IPR046342">
    <property type="entry name" value="CBS_dom_sf"/>
</dbReference>